<name>Q6NKE9_CORDI</name>
<dbReference type="AlphaFoldDB" id="Q6NKE9"/>
<evidence type="ECO:0000313" key="2">
    <source>
        <dbReference type="Proteomes" id="UP000002198"/>
    </source>
</evidence>
<protein>
    <submittedName>
        <fullName evidence="1">Uncharacterized protein</fullName>
    </submittedName>
</protein>
<evidence type="ECO:0000313" key="1">
    <source>
        <dbReference type="EMBL" id="CAE48587.1"/>
    </source>
</evidence>
<dbReference type="STRING" id="257309.DIP0081"/>
<dbReference type="KEGG" id="cdi:DIP0081"/>
<gene>
    <name evidence="1" type="ordered locus">DIP0081</name>
</gene>
<dbReference type="EMBL" id="BX248354">
    <property type="protein sequence ID" value="CAE48587.1"/>
    <property type="molecule type" value="Genomic_DNA"/>
</dbReference>
<dbReference type="HOGENOM" id="CLU_2952564_0_0_11"/>
<reference evidence="1 2" key="1">
    <citation type="journal article" date="2003" name="Nucleic Acids Res.">
        <title>The complete genome sequence and analysis of Corynebacterium diphtheriae NCTC13129.</title>
        <authorList>
            <person name="Cerdeno-Tarraga A.M."/>
            <person name="Efstratiou A."/>
            <person name="Dover L.G."/>
            <person name="Holden M.T.G."/>
            <person name="Pallen M."/>
            <person name="Bentley S.D."/>
            <person name="Besra G.S."/>
            <person name="Churcher C."/>
            <person name="James K.D."/>
            <person name="De Zoysa A."/>
            <person name="Chillingworth T."/>
            <person name="Cronin A."/>
            <person name="Dowd L."/>
            <person name="Feltwell T."/>
            <person name="Hamlin N."/>
            <person name="Holroyd S."/>
            <person name="Jagels K."/>
            <person name="Moule S."/>
            <person name="Quail M.A."/>
            <person name="Rabbinowitsch E."/>
            <person name="Rutherford K."/>
            <person name="Thomson N.R."/>
            <person name="Unwin L."/>
            <person name="Whitehead S."/>
            <person name="Barrell B.G.Parkhill.J."/>
        </authorList>
    </citation>
    <scope>NUCLEOTIDE SEQUENCE [LARGE SCALE GENOMIC DNA]</scope>
    <source>
        <strain evidence="2">ATCC 700971 / NCTC 13129 / Biotype gravis</strain>
    </source>
</reference>
<accession>Q6NKE9</accession>
<proteinExistence type="predicted"/>
<sequence length="59" mass="6688">MARSRNGSTIVGRKSLVPRRRNRLALKHCLTVWVFVRGRNGELCRPTKLPDFSGDDVHG</sequence>
<dbReference type="Proteomes" id="UP000002198">
    <property type="component" value="Chromosome"/>
</dbReference>
<organism evidence="1 2">
    <name type="scientific">Corynebacterium diphtheriae (strain ATCC 700971 / NCTC 13129 / Biotype gravis)</name>
    <dbReference type="NCBI Taxonomy" id="257309"/>
    <lineage>
        <taxon>Bacteria</taxon>
        <taxon>Bacillati</taxon>
        <taxon>Actinomycetota</taxon>
        <taxon>Actinomycetes</taxon>
        <taxon>Mycobacteriales</taxon>
        <taxon>Corynebacteriaceae</taxon>
        <taxon>Corynebacterium</taxon>
    </lineage>
</organism>
<keyword evidence="2" id="KW-1185">Reference proteome</keyword>